<sequence length="542" mass="60728">MARAAAPSQRTEDERLAIRREKVRLNVQAHRERQRLKKRLEDLDRPCQPKLRWIQETKWQSKGTADSRDQDQVEESAGPRSERPPKAECRLTMYPSPEKQYTLGLLALFRTRLLPDRVTLRRPGPSEQRLTTPCAPWVVRGYELAAVQENPLLTGMLRALGLAFVGAEHQREDIQSVARRTYQVTIQAVSRKLRLLVDGNKPSTNDYSPLMLSCHAGALFELNVSGSLPGMSRHVRGLGCLLISHFLEAKSMPQDISDILEEYRLLEMVFCLINRQPSVLSGTTLSKEAKRPDNPDLGDSHMSQLTKLVHIAGEIPPIMVYVDGLNSGTVISDQEVGRLSTFLETLSYTTTELQTWAEDFLANDAHSVAESLVCTSRNSDLTLPNLEVLTPWTFYLSIKICALETYISMLEHDISIRSSPEVETVDEACSTNDFQLSGSHEKILLLRSEVLETTRLLLRSVPYFSQPSLGYIGRSLVAFPLETTKRALLHEFERRAGQALAASEIAGVNFSYDGAQDIIQDLIVWKEIATSAKASGCALFSH</sequence>
<reference evidence="2 3" key="1">
    <citation type="submission" date="2015-01" db="EMBL/GenBank/DDBJ databases">
        <title>The Genome Sequence of Fonsecaea multimorphosa CBS 102226.</title>
        <authorList>
            <consortium name="The Broad Institute Genomics Platform"/>
            <person name="Cuomo C."/>
            <person name="de Hoog S."/>
            <person name="Gorbushina A."/>
            <person name="Stielow B."/>
            <person name="Teixiera M."/>
            <person name="Abouelleil A."/>
            <person name="Chapman S.B."/>
            <person name="Priest M."/>
            <person name="Young S.K."/>
            <person name="Wortman J."/>
            <person name="Nusbaum C."/>
            <person name="Birren B."/>
        </authorList>
    </citation>
    <scope>NUCLEOTIDE SEQUENCE [LARGE SCALE GENOMIC DNA]</scope>
    <source>
        <strain evidence="2 3">CBS 102226</strain>
    </source>
</reference>
<feature type="region of interest" description="Disordered" evidence="1">
    <location>
        <begin position="54"/>
        <end position="87"/>
    </location>
</feature>
<keyword evidence="3" id="KW-1185">Reference proteome</keyword>
<gene>
    <name evidence="2" type="ORF">Z520_03978</name>
</gene>
<dbReference type="PANTHER" id="PTHR38111">
    <property type="entry name" value="ZN(2)-C6 FUNGAL-TYPE DOMAIN-CONTAINING PROTEIN-RELATED"/>
    <property type="match status" value="1"/>
</dbReference>
<dbReference type="GeneID" id="27709724"/>
<dbReference type="PANTHER" id="PTHR38111:SF2">
    <property type="entry name" value="FINGER DOMAIN PROTEIN, PUTATIVE (AFU_ORTHOLOGUE AFUA_1G01560)-RELATED"/>
    <property type="match status" value="1"/>
</dbReference>
<dbReference type="VEuPathDB" id="FungiDB:Z520_03978"/>
<dbReference type="EMBL" id="KN848067">
    <property type="protein sequence ID" value="KIY00293.1"/>
    <property type="molecule type" value="Genomic_DNA"/>
</dbReference>
<evidence type="ECO:0000313" key="3">
    <source>
        <dbReference type="Proteomes" id="UP000053411"/>
    </source>
</evidence>
<evidence type="ECO:0000313" key="2">
    <source>
        <dbReference type="EMBL" id="KIY00293.1"/>
    </source>
</evidence>
<protein>
    <submittedName>
        <fullName evidence="2">Uncharacterized protein</fullName>
    </submittedName>
</protein>
<dbReference type="Proteomes" id="UP000053411">
    <property type="component" value="Unassembled WGS sequence"/>
</dbReference>
<dbReference type="STRING" id="1442371.A0A0D2K386"/>
<dbReference type="AlphaFoldDB" id="A0A0D2K386"/>
<dbReference type="OrthoDB" id="4160582at2759"/>
<name>A0A0D2K386_9EURO</name>
<proteinExistence type="predicted"/>
<evidence type="ECO:0000256" key="1">
    <source>
        <dbReference type="SAM" id="MobiDB-lite"/>
    </source>
</evidence>
<dbReference type="RefSeq" id="XP_016634415.1">
    <property type="nucleotide sequence ID" value="XM_016774488.1"/>
</dbReference>
<organism evidence="2 3">
    <name type="scientific">Fonsecaea multimorphosa CBS 102226</name>
    <dbReference type="NCBI Taxonomy" id="1442371"/>
    <lineage>
        <taxon>Eukaryota</taxon>
        <taxon>Fungi</taxon>
        <taxon>Dikarya</taxon>
        <taxon>Ascomycota</taxon>
        <taxon>Pezizomycotina</taxon>
        <taxon>Eurotiomycetes</taxon>
        <taxon>Chaetothyriomycetidae</taxon>
        <taxon>Chaetothyriales</taxon>
        <taxon>Herpotrichiellaceae</taxon>
        <taxon>Fonsecaea</taxon>
    </lineage>
</organism>
<dbReference type="InterPro" id="IPR053178">
    <property type="entry name" value="Osmoadaptation_assoc"/>
</dbReference>
<accession>A0A0D2K386</accession>